<dbReference type="WBParaSite" id="Pan_g15348.t1">
    <property type="protein sequence ID" value="Pan_g15348.t1"/>
    <property type="gene ID" value="Pan_g15348"/>
</dbReference>
<proteinExistence type="predicted"/>
<protein>
    <submittedName>
        <fullName evidence="2">Spindle and kinetochore-associated protein 3</fullName>
    </submittedName>
</protein>
<evidence type="ECO:0000313" key="1">
    <source>
        <dbReference type="Proteomes" id="UP000492821"/>
    </source>
</evidence>
<sequence length="108" mass="12180">MSHSDPVQTRGFKAELNLEIRQFICDKLNKLEEYTSISLPQPSNDSDTTSLTSVNLKLFGDEPYLAELLASCVKLRKKNVELTRRSAALTFRKSRLNVEVSCQQGTSE</sequence>
<dbReference type="AlphaFoldDB" id="A0A7E4V183"/>
<dbReference type="Proteomes" id="UP000492821">
    <property type="component" value="Unassembled WGS sequence"/>
</dbReference>
<name>A0A7E4V183_PANRE</name>
<accession>A0A7E4V183</accession>
<reference evidence="1" key="1">
    <citation type="journal article" date="2013" name="Genetics">
        <title>The draft genome and transcriptome of Panagrellus redivivus are shaped by the harsh demands of a free-living lifestyle.</title>
        <authorList>
            <person name="Srinivasan J."/>
            <person name="Dillman A.R."/>
            <person name="Macchietto M.G."/>
            <person name="Heikkinen L."/>
            <person name="Lakso M."/>
            <person name="Fracchia K.M."/>
            <person name="Antoshechkin I."/>
            <person name="Mortazavi A."/>
            <person name="Wong G."/>
            <person name="Sternberg P.W."/>
        </authorList>
    </citation>
    <scope>NUCLEOTIDE SEQUENCE [LARGE SCALE GENOMIC DNA]</scope>
    <source>
        <strain evidence="1">MT8872</strain>
    </source>
</reference>
<organism evidence="1 2">
    <name type="scientific">Panagrellus redivivus</name>
    <name type="common">Microworm</name>
    <dbReference type="NCBI Taxonomy" id="6233"/>
    <lineage>
        <taxon>Eukaryota</taxon>
        <taxon>Metazoa</taxon>
        <taxon>Ecdysozoa</taxon>
        <taxon>Nematoda</taxon>
        <taxon>Chromadorea</taxon>
        <taxon>Rhabditida</taxon>
        <taxon>Tylenchina</taxon>
        <taxon>Panagrolaimomorpha</taxon>
        <taxon>Panagrolaimoidea</taxon>
        <taxon>Panagrolaimidae</taxon>
        <taxon>Panagrellus</taxon>
    </lineage>
</organism>
<evidence type="ECO:0000313" key="2">
    <source>
        <dbReference type="WBParaSite" id="Pan_g15348.t1"/>
    </source>
</evidence>
<reference evidence="2" key="2">
    <citation type="submission" date="2020-10" db="UniProtKB">
        <authorList>
            <consortium name="WormBaseParasite"/>
        </authorList>
    </citation>
    <scope>IDENTIFICATION</scope>
</reference>
<keyword evidence="1" id="KW-1185">Reference proteome</keyword>